<evidence type="ECO:0000256" key="4">
    <source>
        <dbReference type="ARBA" id="ARBA00022989"/>
    </source>
</evidence>
<feature type="transmembrane region" description="Helical" evidence="7">
    <location>
        <begin position="422"/>
        <end position="443"/>
    </location>
</feature>
<dbReference type="PATRIC" id="fig|1502723.3.peg.314"/>
<protein>
    <submittedName>
        <fullName evidence="9">Major Facilitator Superfamily transporter</fullName>
    </submittedName>
</protein>
<comment type="caution">
    <text evidence="9">The sequence shown here is derived from an EMBL/GenBank/DDBJ whole genome shotgun (WGS) entry which is preliminary data.</text>
</comment>
<dbReference type="InterPro" id="IPR036259">
    <property type="entry name" value="MFS_trans_sf"/>
</dbReference>
<evidence type="ECO:0000313" key="9">
    <source>
        <dbReference type="EMBL" id="KJE25146.1"/>
    </source>
</evidence>
<dbReference type="InterPro" id="IPR011701">
    <property type="entry name" value="MFS"/>
</dbReference>
<dbReference type="RefSeq" id="WP_236705901.1">
    <property type="nucleotide sequence ID" value="NZ_JYFN01000002.1"/>
</dbReference>
<dbReference type="PROSITE" id="PS50850">
    <property type="entry name" value="MFS"/>
    <property type="match status" value="1"/>
</dbReference>
<keyword evidence="4 7" id="KW-1133">Transmembrane helix</keyword>
<feature type="transmembrane region" description="Helical" evidence="7">
    <location>
        <begin position="288"/>
        <end position="310"/>
    </location>
</feature>
<proteinExistence type="predicted"/>
<dbReference type="GO" id="GO:0005886">
    <property type="term" value="C:plasma membrane"/>
    <property type="evidence" value="ECO:0007669"/>
    <property type="project" value="UniProtKB-SubCell"/>
</dbReference>
<keyword evidence="10" id="KW-1185">Reference proteome</keyword>
<feature type="transmembrane region" description="Helical" evidence="7">
    <location>
        <begin position="162"/>
        <end position="184"/>
    </location>
</feature>
<feature type="compositionally biased region" description="Low complexity" evidence="6">
    <location>
        <begin position="10"/>
        <end position="29"/>
    </location>
</feature>
<keyword evidence="5 7" id="KW-0472">Membrane</keyword>
<dbReference type="PRINTS" id="PR01036">
    <property type="entry name" value="TCRTETB"/>
</dbReference>
<evidence type="ECO:0000256" key="1">
    <source>
        <dbReference type="ARBA" id="ARBA00004651"/>
    </source>
</evidence>
<dbReference type="Proteomes" id="UP000032545">
    <property type="component" value="Unassembled WGS sequence"/>
</dbReference>
<feature type="transmembrane region" description="Helical" evidence="7">
    <location>
        <begin position="38"/>
        <end position="61"/>
    </location>
</feature>
<evidence type="ECO:0000313" key="10">
    <source>
        <dbReference type="Proteomes" id="UP000032545"/>
    </source>
</evidence>
<feature type="region of interest" description="Disordered" evidence="6">
    <location>
        <begin position="1"/>
        <end position="29"/>
    </location>
</feature>
<dbReference type="Gene3D" id="1.20.1250.20">
    <property type="entry name" value="MFS general substrate transporter like domains"/>
    <property type="match status" value="1"/>
</dbReference>
<evidence type="ECO:0000259" key="8">
    <source>
        <dbReference type="PROSITE" id="PS50850"/>
    </source>
</evidence>
<feature type="transmembrane region" description="Helical" evidence="7">
    <location>
        <begin position="384"/>
        <end position="410"/>
    </location>
</feature>
<dbReference type="SUPFAM" id="SSF103473">
    <property type="entry name" value="MFS general substrate transporter"/>
    <property type="match status" value="1"/>
</dbReference>
<organism evidence="9 10">
    <name type="scientific">Frankia torreyi</name>
    <dbReference type="NCBI Taxonomy" id="1856"/>
    <lineage>
        <taxon>Bacteria</taxon>
        <taxon>Bacillati</taxon>
        <taxon>Actinomycetota</taxon>
        <taxon>Actinomycetes</taxon>
        <taxon>Frankiales</taxon>
        <taxon>Frankiaceae</taxon>
        <taxon>Frankia</taxon>
    </lineage>
</organism>
<sequence length="478" mass="47743">MSVKEASGEPAATAPDPAAVPAASPTPASGSGVRTGPALVALAGAALLAVLDGTVVAVALAPLADAFSAPLTTVVWVTIAYLLAAATALPLLGWASARFGGRAVFLAGLGLFLLGSLLCTLARSPGMLIGFRVLQGFGGGLLEPSAMTLSAALATRESMGRALGVMSTVVNVAPAAGPILGGLLLETGHWQWLFAVNFPLGLLVGAATLAYVPARRPDPAPTRPGADLRGLVLLTAGYLGVLFAVNRAGAHPGDWPVLAAAAGGIVLLAAYVRHAFTTTATPALDLRLLRRPGFAASIAVMSLVGLVMYGQTTALPVVGLDQHGLHGLDQGLLVCALGLGLLVSMTTGGRISDRLGARSLVRAGAGATTVLLATFAATAEHIPLAAACALFVAVGLSFGLTASPTVASLYRTLPPVEQPQGTTSIFMAVQLAASLGVALLSLLQSRAGTDWVTPLFALFAAAAAGIGLLAGRLPGRPG</sequence>
<feature type="transmembrane region" description="Helical" evidence="7">
    <location>
        <begin position="103"/>
        <end position="122"/>
    </location>
</feature>
<comment type="subcellular location">
    <subcellularLocation>
        <location evidence="1">Cell membrane</location>
        <topology evidence="1">Multi-pass membrane protein</topology>
    </subcellularLocation>
</comment>
<keyword evidence="2" id="KW-0813">Transport</keyword>
<name>A0A0D8BLW8_9ACTN</name>
<evidence type="ECO:0000256" key="3">
    <source>
        <dbReference type="ARBA" id="ARBA00022692"/>
    </source>
</evidence>
<reference evidence="10" key="1">
    <citation type="submission" date="2015-02" db="EMBL/GenBank/DDBJ databases">
        <title>Draft Genome of Frankia sp. CpI1-S.</title>
        <authorList>
            <person name="Oshone R.T."/>
            <person name="Ngom M."/>
            <person name="Ghodhbane-Gtari F."/>
            <person name="Gtari M."/>
            <person name="Morris K."/>
            <person name="Thomas K."/>
            <person name="Sen A."/>
            <person name="Tisa L.S."/>
        </authorList>
    </citation>
    <scope>NUCLEOTIDE SEQUENCE [LARGE SCALE GENOMIC DNA]</scope>
    <source>
        <strain evidence="10">CpI1-S</strain>
    </source>
</reference>
<dbReference type="GO" id="GO:0022857">
    <property type="term" value="F:transmembrane transporter activity"/>
    <property type="evidence" value="ECO:0007669"/>
    <property type="project" value="InterPro"/>
</dbReference>
<evidence type="ECO:0000256" key="7">
    <source>
        <dbReference type="SAM" id="Phobius"/>
    </source>
</evidence>
<feature type="transmembrane region" description="Helical" evidence="7">
    <location>
        <begin position="455"/>
        <end position="473"/>
    </location>
</feature>
<dbReference type="Pfam" id="PF07690">
    <property type="entry name" value="MFS_1"/>
    <property type="match status" value="1"/>
</dbReference>
<feature type="transmembrane region" description="Helical" evidence="7">
    <location>
        <begin position="226"/>
        <end position="245"/>
    </location>
</feature>
<feature type="transmembrane region" description="Helical" evidence="7">
    <location>
        <begin position="257"/>
        <end position="276"/>
    </location>
</feature>
<gene>
    <name evidence="9" type="ORF">FF36_00279</name>
</gene>
<dbReference type="InterPro" id="IPR020846">
    <property type="entry name" value="MFS_dom"/>
</dbReference>
<dbReference type="Gene3D" id="1.20.1720.10">
    <property type="entry name" value="Multidrug resistance protein D"/>
    <property type="match status" value="1"/>
</dbReference>
<accession>A0A0D8BLW8</accession>
<feature type="domain" description="Major facilitator superfamily (MFS) profile" evidence="8">
    <location>
        <begin position="38"/>
        <end position="478"/>
    </location>
</feature>
<evidence type="ECO:0000256" key="6">
    <source>
        <dbReference type="SAM" id="MobiDB-lite"/>
    </source>
</evidence>
<dbReference type="EMBL" id="JYFN01000002">
    <property type="protein sequence ID" value="KJE25146.1"/>
    <property type="molecule type" value="Genomic_DNA"/>
</dbReference>
<evidence type="ECO:0000256" key="2">
    <source>
        <dbReference type="ARBA" id="ARBA00022448"/>
    </source>
</evidence>
<feature type="transmembrane region" description="Helical" evidence="7">
    <location>
        <begin position="330"/>
        <end position="348"/>
    </location>
</feature>
<feature type="transmembrane region" description="Helical" evidence="7">
    <location>
        <begin position="190"/>
        <end position="214"/>
    </location>
</feature>
<feature type="transmembrane region" description="Helical" evidence="7">
    <location>
        <begin position="73"/>
        <end position="97"/>
    </location>
</feature>
<dbReference type="PANTHER" id="PTHR42718:SF9">
    <property type="entry name" value="MAJOR FACILITATOR SUPERFAMILY MULTIDRUG TRANSPORTER MFSC"/>
    <property type="match status" value="1"/>
</dbReference>
<dbReference type="PANTHER" id="PTHR42718">
    <property type="entry name" value="MAJOR FACILITATOR SUPERFAMILY MULTIDRUG TRANSPORTER MFSC"/>
    <property type="match status" value="1"/>
</dbReference>
<dbReference type="AlphaFoldDB" id="A0A0D8BLW8"/>
<keyword evidence="3 7" id="KW-0812">Transmembrane</keyword>
<reference evidence="9 10" key="2">
    <citation type="journal article" date="2016" name="Genome Announc.">
        <title>Permanent Draft Genome Sequences for Two Variants of Frankia sp. Strain CpI1, the First Frankia Strain Isolated from Root Nodules of Comptonia peregrina.</title>
        <authorList>
            <person name="Oshone R."/>
            <person name="Hurst S.G.IV."/>
            <person name="Abebe-Akele F."/>
            <person name="Simpson S."/>
            <person name="Morris K."/>
            <person name="Thomas W.K."/>
            <person name="Tisa L.S."/>
        </authorList>
    </citation>
    <scope>NUCLEOTIDE SEQUENCE [LARGE SCALE GENOMIC DNA]</scope>
    <source>
        <strain evidence="10">CpI1-S</strain>
    </source>
</reference>
<evidence type="ECO:0000256" key="5">
    <source>
        <dbReference type="ARBA" id="ARBA00023136"/>
    </source>
</evidence>